<keyword evidence="6" id="KW-0902">Two-component regulatory system</keyword>
<dbReference type="Gene3D" id="3.30.565.10">
    <property type="entry name" value="Histidine kinase-like ATPase, C-terminal domain"/>
    <property type="match status" value="1"/>
</dbReference>
<dbReference type="InterPro" id="IPR003661">
    <property type="entry name" value="HisK_dim/P_dom"/>
</dbReference>
<dbReference type="STRING" id="272569.rrnAC2461"/>
<dbReference type="EMBL" id="AY596297">
    <property type="protein sequence ID" value="AAV47268.1"/>
    <property type="molecule type" value="Genomic_DNA"/>
</dbReference>
<reference evidence="10 11" key="1">
    <citation type="journal article" date="2004" name="Genome Res.">
        <title>Genome sequence of Haloarcula marismortui: a halophilic archaeon from the Dead Sea.</title>
        <authorList>
            <person name="Baliga N.S."/>
            <person name="Bonneau R."/>
            <person name="Facciotti M.T."/>
            <person name="Pan M."/>
            <person name="Glusman G."/>
            <person name="Deutsch E.W."/>
            <person name="Shannon P."/>
            <person name="Chiu Y."/>
            <person name="Weng R.S."/>
            <person name="Gan R.R."/>
            <person name="Hung P."/>
            <person name="Date S.V."/>
            <person name="Marcotte E."/>
            <person name="Hood L."/>
            <person name="Ng W.V."/>
        </authorList>
    </citation>
    <scope>NUCLEOTIDE SEQUENCE [LARGE SCALE GENOMIC DNA]</scope>
    <source>
        <strain evidence="11">ATCC 43049 / DSM 3752 / JCM 8966 / VKM B-1809</strain>
    </source>
</reference>
<dbReference type="EnsemblBacteria" id="AAV47268">
    <property type="protein sequence ID" value="AAV47268"/>
    <property type="gene ID" value="rrnAC2461"/>
</dbReference>
<dbReference type="Proteomes" id="UP000001169">
    <property type="component" value="Chromosome I"/>
</dbReference>
<dbReference type="SMART" id="SM00387">
    <property type="entry name" value="HATPase_c"/>
    <property type="match status" value="1"/>
</dbReference>
<sequence length="376" mass="41235">MALRSVCRWHNGEPAVLSSYGLRVRLSRMEDQCRVLAAAVETLDDVFYVYDADGKLAYWNARLNELFGLTDGELSGMDPTEFFVADDRAAVEAAIEDVFESGQTSVEARAETTEGVVTFELSGRLLTGDDGTVQGFSGVGRDITDRREREWHLERQNERLTEFADLLAHDLRTPLAVTSGHLELAAEELSPERIDAARDGLQRLESIIEDMRTATREGTLATDEQAVDIADVATTAWVHVETSNAVLEPPPPILVEADLERLLRLFENLFINAVTHGPGRDERTSDEDSGVDTTEITIRVVPTPDGFAIEDNGRGIAPDERERVFEPGASRAADGTGFGLYIVRAIAEAHGWTVRATAGEHGGARFEFDIDADTAC</sequence>
<keyword evidence="3" id="KW-0597">Phosphoprotein</keyword>
<evidence type="ECO:0000259" key="9">
    <source>
        <dbReference type="PROSITE" id="PS50113"/>
    </source>
</evidence>
<feature type="domain" description="PAC" evidence="9">
    <location>
        <begin position="104"/>
        <end position="155"/>
    </location>
</feature>
<dbReference type="InterPro" id="IPR013656">
    <property type="entry name" value="PAS_4"/>
</dbReference>
<evidence type="ECO:0000256" key="5">
    <source>
        <dbReference type="ARBA" id="ARBA00022777"/>
    </source>
</evidence>
<dbReference type="InterPro" id="IPR000014">
    <property type="entry name" value="PAS"/>
</dbReference>
<evidence type="ECO:0000256" key="4">
    <source>
        <dbReference type="ARBA" id="ARBA00022679"/>
    </source>
</evidence>
<dbReference type="InterPro" id="IPR000700">
    <property type="entry name" value="PAS-assoc_C"/>
</dbReference>
<dbReference type="InterPro" id="IPR036097">
    <property type="entry name" value="HisK_dim/P_sf"/>
</dbReference>
<dbReference type="InterPro" id="IPR003594">
    <property type="entry name" value="HATPase_dom"/>
</dbReference>
<dbReference type="InterPro" id="IPR050736">
    <property type="entry name" value="Sensor_HK_Regulatory"/>
</dbReference>
<dbReference type="NCBIfam" id="TIGR00229">
    <property type="entry name" value="sensory_box"/>
    <property type="match status" value="1"/>
</dbReference>
<dbReference type="eggNOG" id="arCOG02329">
    <property type="taxonomic scope" value="Archaea"/>
</dbReference>
<evidence type="ECO:0000313" key="11">
    <source>
        <dbReference type="Proteomes" id="UP000001169"/>
    </source>
</evidence>
<dbReference type="SMART" id="SM00388">
    <property type="entry name" value="HisKA"/>
    <property type="match status" value="1"/>
</dbReference>
<dbReference type="PRINTS" id="PR00344">
    <property type="entry name" value="BCTRLSENSOR"/>
</dbReference>
<dbReference type="Gene3D" id="1.10.287.130">
    <property type="match status" value="1"/>
</dbReference>
<dbReference type="InterPro" id="IPR036890">
    <property type="entry name" value="HATPase_C_sf"/>
</dbReference>
<dbReference type="Gene3D" id="3.30.450.20">
    <property type="entry name" value="PAS domain"/>
    <property type="match status" value="1"/>
</dbReference>
<dbReference type="SMART" id="SM00091">
    <property type="entry name" value="PAS"/>
    <property type="match status" value="1"/>
</dbReference>
<dbReference type="PANTHER" id="PTHR43711:SF1">
    <property type="entry name" value="HISTIDINE KINASE 1"/>
    <property type="match status" value="1"/>
</dbReference>
<organism evidence="10 11">
    <name type="scientific">Haloarcula marismortui (strain ATCC 43049 / DSM 3752 / JCM 8966 / VKM B-1809)</name>
    <name type="common">Halobacterium marismortui</name>
    <dbReference type="NCBI Taxonomy" id="272569"/>
    <lineage>
        <taxon>Archaea</taxon>
        <taxon>Methanobacteriati</taxon>
        <taxon>Methanobacteriota</taxon>
        <taxon>Stenosarchaea group</taxon>
        <taxon>Halobacteria</taxon>
        <taxon>Halobacteriales</taxon>
        <taxon>Haloarculaceae</taxon>
        <taxon>Haloarcula</taxon>
    </lineage>
</organism>
<dbReference type="PANTHER" id="PTHR43711">
    <property type="entry name" value="TWO-COMPONENT HISTIDINE KINASE"/>
    <property type="match status" value="1"/>
</dbReference>
<dbReference type="GO" id="GO:0000155">
    <property type="term" value="F:phosphorelay sensor kinase activity"/>
    <property type="evidence" value="ECO:0007669"/>
    <property type="project" value="InterPro"/>
</dbReference>
<dbReference type="Pfam" id="PF00512">
    <property type="entry name" value="HisKA"/>
    <property type="match status" value="1"/>
</dbReference>
<keyword evidence="4" id="KW-0808">Transferase</keyword>
<evidence type="ECO:0000256" key="3">
    <source>
        <dbReference type="ARBA" id="ARBA00022553"/>
    </source>
</evidence>
<protein>
    <recommendedName>
        <fullName evidence="2">histidine kinase</fullName>
        <ecNumber evidence="2">2.7.13.3</ecNumber>
    </recommendedName>
</protein>
<evidence type="ECO:0000259" key="7">
    <source>
        <dbReference type="PROSITE" id="PS50109"/>
    </source>
</evidence>
<evidence type="ECO:0000256" key="1">
    <source>
        <dbReference type="ARBA" id="ARBA00000085"/>
    </source>
</evidence>
<dbReference type="EC" id="2.7.13.3" evidence="2"/>
<dbReference type="PROSITE" id="PS50109">
    <property type="entry name" value="HIS_KIN"/>
    <property type="match status" value="1"/>
</dbReference>
<dbReference type="SUPFAM" id="SSF55874">
    <property type="entry name" value="ATPase domain of HSP90 chaperone/DNA topoisomerase II/histidine kinase"/>
    <property type="match status" value="1"/>
</dbReference>
<proteinExistence type="predicted"/>
<dbReference type="Pfam" id="PF08448">
    <property type="entry name" value="PAS_4"/>
    <property type="match status" value="1"/>
</dbReference>
<dbReference type="PATRIC" id="fig|272569.17.peg.3073"/>
<comment type="catalytic activity">
    <reaction evidence="1">
        <text>ATP + protein L-histidine = ADP + protein N-phospho-L-histidine.</text>
        <dbReference type="EC" id="2.7.13.3"/>
    </reaction>
</comment>
<feature type="domain" description="PAS" evidence="8">
    <location>
        <begin position="32"/>
        <end position="102"/>
    </location>
</feature>
<dbReference type="Pfam" id="PF02518">
    <property type="entry name" value="HATPase_c"/>
    <property type="match status" value="1"/>
</dbReference>
<gene>
    <name evidence="10" type="primary">ark2</name>
    <name evidence="10" type="ordered locus">rrnAC2461</name>
</gene>
<keyword evidence="11" id="KW-1185">Reference proteome</keyword>
<evidence type="ECO:0000256" key="2">
    <source>
        <dbReference type="ARBA" id="ARBA00012438"/>
    </source>
</evidence>
<dbReference type="AlphaFoldDB" id="Q5UZN5"/>
<evidence type="ECO:0000256" key="6">
    <source>
        <dbReference type="ARBA" id="ARBA00023012"/>
    </source>
</evidence>
<dbReference type="PaxDb" id="272569-rrnAC2461"/>
<dbReference type="SUPFAM" id="SSF47384">
    <property type="entry name" value="Homodimeric domain of signal transducing histidine kinase"/>
    <property type="match status" value="1"/>
</dbReference>
<dbReference type="PROSITE" id="PS50113">
    <property type="entry name" value="PAC"/>
    <property type="match status" value="1"/>
</dbReference>
<name>Q5UZN5_HALMA</name>
<dbReference type="InterPro" id="IPR005467">
    <property type="entry name" value="His_kinase_dom"/>
</dbReference>
<evidence type="ECO:0000313" key="10">
    <source>
        <dbReference type="EMBL" id="AAV47268.1"/>
    </source>
</evidence>
<dbReference type="CDD" id="cd00130">
    <property type="entry name" value="PAS"/>
    <property type="match status" value="1"/>
</dbReference>
<feature type="domain" description="Histidine kinase" evidence="7">
    <location>
        <begin position="166"/>
        <end position="374"/>
    </location>
</feature>
<evidence type="ECO:0000259" key="8">
    <source>
        <dbReference type="PROSITE" id="PS50112"/>
    </source>
</evidence>
<dbReference type="CDD" id="cd00082">
    <property type="entry name" value="HisKA"/>
    <property type="match status" value="1"/>
</dbReference>
<dbReference type="InterPro" id="IPR035965">
    <property type="entry name" value="PAS-like_dom_sf"/>
</dbReference>
<keyword evidence="5" id="KW-0418">Kinase</keyword>
<dbReference type="KEGG" id="hma:rrnAC2461"/>
<dbReference type="SUPFAM" id="SSF55785">
    <property type="entry name" value="PYP-like sensor domain (PAS domain)"/>
    <property type="match status" value="1"/>
</dbReference>
<dbReference type="InterPro" id="IPR004358">
    <property type="entry name" value="Sig_transdc_His_kin-like_C"/>
</dbReference>
<accession>Q5UZN5</accession>
<dbReference type="PROSITE" id="PS50112">
    <property type="entry name" value="PAS"/>
    <property type="match status" value="1"/>
</dbReference>
<dbReference type="HOGENOM" id="CLU_000445_114_58_2"/>